<keyword evidence="5" id="KW-1185">Reference proteome</keyword>
<gene>
    <name evidence="4" type="ORF">D0Y53_07500</name>
</gene>
<accession>A0A372DLY7</accession>
<protein>
    <submittedName>
        <fullName evidence="4">DUF4124 domain-containing protein</fullName>
    </submittedName>
</protein>
<name>A0A372DLY7_9GAMM</name>
<dbReference type="AlphaFoldDB" id="A0A372DLY7"/>
<dbReference type="Proteomes" id="UP000262917">
    <property type="component" value="Unassembled WGS sequence"/>
</dbReference>
<feature type="signal peptide" evidence="2">
    <location>
        <begin position="1"/>
        <end position="19"/>
    </location>
</feature>
<evidence type="ECO:0000313" key="5">
    <source>
        <dbReference type="Proteomes" id="UP000262917"/>
    </source>
</evidence>
<dbReference type="EMBL" id="QVPD01000006">
    <property type="protein sequence ID" value="RFP60536.1"/>
    <property type="molecule type" value="Genomic_DNA"/>
</dbReference>
<dbReference type="RefSeq" id="WP_117202596.1">
    <property type="nucleotide sequence ID" value="NZ_JBHTBK010000018.1"/>
</dbReference>
<sequence length="140" mass="14419">MIVRLPTLACLLVAGTALAQSGGLYQWKDARGVTHYSDAPPSSGQYQARRIVQHDAPPAPAASAASAADKPATTTQADANCSLARSNLEKLQAGGAIGLDADGDGQPDAPLSEEARDQQLRLAEANIRAFCAPQAARATP</sequence>
<evidence type="ECO:0000313" key="4">
    <source>
        <dbReference type="EMBL" id="RFP60536.1"/>
    </source>
</evidence>
<feature type="region of interest" description="Disordered" evidence="1">
    <location>
        <begin position="36"/>
        <end position="80"/>
    </location>
</feature>
<proteinExistence type="predicted"/>
<feature type="region of interest" description="Disordered" evidence="1">
    <location>
        <begin position="95"/>
        <end position="115"/>
    </location>
</feature>
<evidence type="ECO:0000259" key="3">
    <source>
        <dbReference type="Pfam" id="PF13511"/>
    </source>
</evidence>
<dbReference type="OrthoDB" id="7068596at2"/>
<reference evidence="4 5" key="1">
    <citation type="submission" date="2018-08" db="EMBL/GenBank/DDBJ databases">
        <title>Lysobacter weifangensis sp. nov., a new member of the family 'Xanthomonadaceae', isolated from soil in a farmland.</title>
        <authorList>
            <person name="Zhao H."/>
        </authorList>
    </citation>
    <scope>NUCLEOTIDE SEQUENCE [LARGE SCALE GENOMIC DNA]</scope>
    <source>
        <strain evidence="4 5">WF-2</strain>
    </source>
</reference>
<comment type="caution">
    <text evidence="4">The sequence shown here is derived from an EMBL/GenBank/DDBJ whole genome shotgun (WGS) entry which is preliminary data.</text>
</comment>
<organism evidence="4 5">
    <name type="scientific">Cognatiluteimonas weifangensis</name>
    <dbReference type="NCBI Taxonomy" id="2303539"/>
    <lineage>
        <taxon>Bacteria</taxon>
        <taxon>Pseudomonadati</taxon>
        <taxon>Pseudomonadota</taxon>
        <taxon>Gammaproteobacteria</taxon>
        <taxon>Lysobacterales</taxon>
        <taxon>Lysobacteraceae</taxon>
        <taxon>Cognatiluteimonas</taxon>
    </lineage>
</organism>
<evidence type="ECO:0000256" key="1">
    <source>
        <dbReference type="SAM" id="MobiDB-lite"/>
    </source>
</evidence>
<feature type="domain" description="DUF4124" evidence="3">
    <location>
        <begin position="11"/>
        <end position="67"/>
    </location>
</feature>
<feature type="compositionally biased region" description="Low complexity" evidence="1">
    <location>
        <begin position="61"/>
        <end position="72"/>
    </location>
</feature>
<feature type="chain" id="PRO_5016646970" evidence="2">
    <location>
        <begin position="20"/>
        <end position="140"/>
    </location>
</feature>
<dbReference type="Pfam" id="PF13511">
    <property type="entry name" value="DUF4124"/>
    <property type="match status" value="1"/>
</dbReference>
<keyword evidence="2" id="KW-0732">Signal</keyword>
<dbReference type="InterPro" id="IPR025392">
    <property type="entry name" value="DUF4124"/>
</dbReference>
<evidence type="ECO:0000256" key="2">
    <source>
        <dbReference type="SAM" id="SignalP"/>
    </source>
</evidence>